<feature type="transmembrane region" description="Helical" evidence="2">
    <location>
        <begin position="198"/>
        <end position="220"/>
    </location>
</feature>
<evidence type="ECO:0000313" key="3">
    <source>
        <dbReference type="EMBL" id="KAJ7629090.1"/>
    </source>
</evidence>
<evidence type="ECO:0000256" key="1">
    <source>
        <dbReference type="SAM" id="MobiDB-lite"/>
    </source>
</evidence>
<keyword evidence="4" id="KW-1185">Reference proteome</keyword>
<feature type="compositionally biased region" description="Pro residues" evidence="1">
    <location>
        <begin position="355"/>
        <end position="364"/>
    </location>
</feature>
<feature type="region of interest" description="Disordered" evidence="1">
    <location>
        <begin position="290"/>
        <end position="371"/>
    </location>
</feature>
<keyword evidence="2" id="KW-1133">Transmembrane helix</keyword>
<reference evidence="3" key="1">
    <citation type="submission" date="2023-03" db="EMBL/GenBank/DDBJ databases">
        <title>Massive genome expansion in bonnet fungi (Mycena s.s.) driven by repeated elements and novel gene families across ecological guilds.</title>
        <authorList>
            <consortium name="Lawrence Berkeley National Laboratory"/>
            <person name="Harder C.B."/>
            <person name="Miyauchi S."/>
            <person name="Viragh M."/>
            <person name="Kuo A."/>
            <person name="Thoen E."/>
            <person name="Andreopoulos B."/>
            <person name="Lu D."/>
            <person name="Skrede I."/>
            <person name="Drula E."/>
            <person name="Henrissat B."/>
            <person name="Morin E."/>
            <person name="Kohler A."/>
            <person name="Barry K."/>
            <person name="LaButti K."/>
            <person name="Morin E."/>
            <person name="Salamov A."/>
            <person name="Lipzen A."/>
            <person name="Mereny Z."/>
            <person name="Hegedus B."/>
            <person name="Baldrian P."/>
            <person name="Stursova M."/>
            <person name="Weitz H."/>
            <person name="Taylor A."/>
            <person name="Grigoriev I.V."/>
            <person name="Nagy L.G."/>
            <person name="Martin F."/>
            <person name="Kauserud H."/>
        </authorList>
    </citation>
    <scope>NUCLEOTIDE SEQUENCE</scope>
    <source>
        <strain evidence="3">9284</strain>
    </source>
</reference>
<dbReference type="EMBL" id="JARKIF010000010">
    <property type="protein sequence ID" value="KAJ7629090.1"/>
    <property type="molecule type" value="Genomic_DNA"/>
</dbReference>
<sequence>MAVQPVPSLTSIDASESHRIEEVLTAHPGCTPCSSTQRYLGVRQLESGILNGVSHLLSGIFDPPVGDPTHAESGLSTTPIVSPPTSTPPPPPPTSTPPASSSGTTIFHSFPLIQTSSASKQAPPSSHSDSSSPSSSATAQPESESSRSQASPTSTRSANGILNTILTLPSPSSSSTLSATFSPVHGSSNPPNQIPVSIVVGTIVPIFLLLLLASILITLYRRRRRSRAGRYADTADAERLEPSTSSASLHAALSASNRLSAPVTDAISTSPSSATGSEAFLLPRADSPTKEFPLGLTQDDPEKGHPSLGDPDSGFLSAISPTSTETTADTRRGSVSRAPTFRTFASESAGEPLPEYLPPPPVPQIPTLCAV</sequence>
<feature type="compositionally biased region" description="Low complexity" evidence="1">
    <location>
        <begin position="119"/>
        <end position="143"/>
    </location>
</feature>
<gene>
    <name evidence="3" type="ORF">FB45DRAFT_48490</name>
</gene>
<evidence type="ECO:0000313" key="4">
    <source>
        <dbReference type="Proteomes" id="UP001221142"/>
    </source>
</evidence>
<comment type="caution">
    <text evidence="3">The sequence shown here is derived from an EMBL/GenBank/DDBJ whole genome shotgun (WGS) entry which is preliminary data.</text>
</comment>
<keyword evidence="2" id="KW-0812">Transmembrane</keyword>
<dbReference type="Proteomes" id="UP001221142">
    <property type="component" value="Unassembled WGS sequence"/>
</dbReference>
<feature type="compositionally biased region" description="Pro residues" evidence="1">
    <location>
        <begin position="81"/>
        <end position="96"/>
    </location>
</feature>
<feature type="compositionally biased region" description="Low complexity" evidence="1">
    <location>
        <begin position="166"/>
        <end position="183"/>
    </location>
</feature>
<evidence type="ECO:0000256" key="2">
    <source>
        <dbReference type="SAM" id="Phobius"/>
    </source>
</evidence>
<keyword evidence="2" id="KW-0472">Membrane</keyword>
<name>A0AAD7FKC0_9AGAR</name>
<feature type="region of interest" description="Disordered" evidence="1">
    <location>
        <begin position="64"/>
        <end position="191"/>
    </location>
</feature>
<protein>
    <submittedName>
        <fullName evidence="3">Uncharacterized protein</fullName>
    </submittedName>
</protein>
<feature type="compositionally biased region" description="Polar residues" evidence="1">
    <location>
        <begin position="147"/>
        <end position="165"/>
    </location>
</feature>
<accession>A0AAD7FKC0</accession>
<organism evidence="3 4">
    <name type="scientific">Roridomyces roridus</name>
    <dbReference type="NCBI Taxonomy" id="1738132"/>
    <lineage>
        <taxon>Eukaryota</taxon>
        <taxon>Fungi</taxon>
        <taxon>Dikarya</taxon>
        <taxon>Basidiomycota</taxon>
        <taxon>Agaricomycotina</taxon>
        <taxon>Agaricomycetes</taxon>
        <taxon>Agaricomycetidae</taxon>
        <taxon>Agaricales</taxon>
        <taxon>Marasmiineae</taxon>
        <taxon>Mycenaceae</taxon>
        <taxon>Roridomyces</taxon>
    </lineage>
</organism>
<dbReference type="AlphaFoldDB" id="A0AAD7FKC0"/>
<proteinExistence type="predicted"/>